<organism evidence="3 4">
    <name type="scientific">Lentinus tigrinus ALCF2SS1-6</name>
    <dbReference type="NCBI Taxonomy" id="1328759"/>
    <lineage>
        <taxon>Eukaryota</taxon>
        <taxon>Fungi</taxon>
        <taxon>Dikarya</taxon>
        <taxon>Basidiomycota</taxon>
        <taxon>Agaricomycotina</taxon>
        <taxon>Agaricomycetes</taxon>
        <taxon>Polyporales</taxon>
        <taxon>Polyporaceae</taxon>
        <taxon>Lentinus</taxon>
    </lineage>
</organism>
<dbReference type="GO" id="GO:0016491">
    <property type="term" value="F:oxidoreductase activity"/>
    <property type="evidence" value="ECO:0007669"/>
    <property type="project" value="UniProtKB-KW"/>
</dbReference>
<dbReference type="OrthoDB" id="37537at2759"/>
<dbReference type="AlphaFoldDB" id="A0A5C2SQX7"/>
<gene>
    <name evidence="3" type="ORF">L227DRAFT_590511</name>
</gene>
<evidence type="ECO:0000313" key="3">
    <source>
        <dbReference type="EMBL" id="RPD66273.1"/>
    </source>
</evidence>
<evidence type="ECO:0000259" key="2">
    <source>
        <dbReference type="Pfam" id="PF00248"/>
    </source>
</evidence>
<keyword evidence="1" id="KW-0560">Oxidoreductase</keyword>
<evidence type="ECO:0000256" key="1">
    <source>
        <dbReference type="ARBA" id="ARBA00023002"/>
    </source>
</evidence>
<dbReference type="EMBL" id="ML122251">
    <property type="protein sequence ID" value="RPD66273.1"/>
    <property type="molecule type" value="Genomic_DNA"/>
</dbReference>
<dbReference type="InterPro" id="IPR023210">
    <property type="entry name" value="NADP_OxRdtase_dom"/>
</dbReference>
<dbReference type="PANTHER" id="PTHR43625">
    <property type="entry name" value="AFLATOXIN B1 ALDEHYDE REDUCTASE"/>
    <property type="match status" value="1"/>
</dbReference>
<protein>
    <submittedName>
        <fullName evidence="3">Aldo/keto reductase</fullName>
    </submittedName>
</protein>
<keyword evidence="4" id="KW-1185">Reference proteome</keyword>
<dbReference type="InterPro" id="IPR036812">
    <property type="entry name" value="NAD(P)_OxRdtase_dom_sf"/>
</dbReference>
<proteinExistence type="predicted"/>
<reference evidence="3" key="1">
    <citation type="journal article" date="2018" name="Genome Biol. Evol.">
        <title>Genomics and development of Lentinus tigrinus, a white-rot wood-decaying mushroom with dimorphic fruiting bodies.</title>
        <authorList>
            <person name="Wu B."/>
            <person name="Xu Z."/>
            <person name="Knudson A."/>
            <person name="Carlson A."/>
            <person name="Chen N."/>
            <person name="Kovaka S."/>
            <person name="LaButti K."/>
            <person name="Lipzen A."/>
            <person name="Pennachio C."/>
            <person name="Riley R."/>
            <person name="Schakwitz W."/>
            <person name="Umezawa K."/>
            <person name="Ohm R.A."/>
            <person name="Grigoriev I.V."/>
            <person name="Nagy L.G."/>
            <person name="Gibbons J."/>
            <person name="Hibbett D."/>
        </authorList>
    </citation>
    <scope>NUCLEOTIDE SEQUENCE [LARGE SCALE GENOMIC DNA]</scope>
    <source>
        <strain evidence="3">ALCF2SS1-6</strain>
    </source>
</reference>
<feature type="domain" description="NADP-dependent oxidoreductase" evidence="2">
    <location>
        <begin position="16"/>
        <end position="319"/>
    </location>
</feature>
<dbReference type="InterPro" id="IPR050791">
    <property type="entry name" value="Aldo-Keto_reductase"/>
</dbReference>
<dbReference type="Proteomes" id="UP000313359">
    <property type="component" value="Unassembled WGS sequence"/>
</dbReference>
<evidence type="ECO:0000313" key="4">
    <source>
        <dbReference type="Proteomes" id="UP000313359"/>
    </source>
</evidence>
<dbReference type="Gene3D" id="3.20.20.100">
    <property type="entry name" value="NADP-dependent oxidoreductase domain"/>
    <property type="match status" value="1"/>
</dbReference>
<dbReference type="STRING" id="1328759.A0A5C2SQX7"/>
<name>A0A5C2SQX7_9APHY</name>
<sequence>MTIVNTAKIGDVTVGRIGHGLMMMTWRDPTHPLPDEDAFEAIKAGVDAMPEGVKMFLNSGEFYGPDASTANLELLSRFYAKYPEYAEKTFLSVKGGTKAHSIIPDGSPDNLRRSVDTINEKLGGIKKMDLFECARVPGNASIEEVIKTLAGLKDEGKFTHIGMSECSASTLRRGHSVHPIAVVEIEVSLWSYEEETKKVIATAKELGVAVAAYSPLGRGFLTGTIKSPKDLPAGDMRHRFTRFQEDVFNHNMALVEEVKSIAEKKGITPGQLALAWVASRGDHVIPIPGSSHKKRNLENIAAGDVELTPAELEEVDAILAKTPIKGGRYNDALDPKILHLWG</sequence>
<dbReference type="SUPFAM" id="SSF51430">
    <property type="entry name" value="NAD(P)-linked oxidoreductase"/>
    <property type="match status" value="1"/>
</dbReference>
<dbReference type="Pfam" id="PF00248">
    <property type="entry name" value="Aldo_ket_red"/>
    <property type="match status" value="1"/>
</dbReference>
<dbReference type="GO" id="GO:0005737">
    <property type="term" value="C:cytoplasm"/>
    <property type="evidence" value="ECO:0007669"/>
    <property type="project" value="TreeGrafter"/>
</dbReference>
<dbReference type="CDD" id="cd19077">
    <property type="entry name" value="AKR_AKR8A1-2"/>
    <property type="match status" value="1"/>
</dbReference>
<accession>A0A5C2SQX7</accession>
<dbReference type="PANTHER" id="PTHR43625:SF78">
    <property type="entry name" value="PYRIDOXAL REDUCTASE-RELATED"/>
    <property type="match status" value="1"/>
</dbReference>